<evidence type="ECO:0000256" key="3">
    <source>
        <dbReference type="ARBA" id="ARBA00022527"/>
    </source>
</evidence>
<dbReference type="OrthoDB" id="9795258at2"/>
<name>A0A2A9CRG4_9ACTN</name>
<dbReference type="InterPro" id="IPR018934">
    <property type="entry name" value="RIO_dom"/>
</dbReference>
<reference evidence="13 14" key="1">
    <citation type="submission" date="2017-10" db="EMBL/GenBank/DDBJ databases">
        <title>Sequencing the genomes of 1000 actinobacteria strains.</title>
        <authorList>
            <person name="Klenk H.-P."/>
        </authorList>
    </citation>
    <scope>NUCLEOTIDE SEQUENCE [LARGE SCALE GENOMIC DNA]</scope>
    <source>
        <strain evidence="13 14">DSM 15597</strain>
    </source>
</reference>
<feature type="domain" description="RIO kinase" evidence="12">
    <location>
        <begin position="50"/>
        <end position="285"/>
    </location>
</feature>
<dbReference type="EMBL" id="PDJC01000001">
    <property type="protein sequence ID" value="PFG16230.1"/>
    <property type="molecule type" value="Genomic_DNA"/>
</dbReference>
<keyword evidence="3" id="KW-0723">Serine/threonine-protein kinase</keyword>
<dbReference type="EC" id="2.7.11.1" evidence="2"/>
<keyword evidence="5" id="KW-0479">Metal-binding</keyword>
<dbReference type="Gene3D" id="1.10.510.10">
    <property type="entry name" value="Transferase(Phosphotransferase) domain 1"/>
    <property type="match status" value="1"/>
</dbReference>
<dbReference type="PANTHER" id="PTHR45723">
    <property type="entry name" value="SERINE/THREONINE-PROTEIN KINASE RIO1"/>
    <property type="match status" value="1"/>
</dbReference>
<organism evidence="13 14">
    <name type="scientific">Propionicimonas paludicola</name>
    <dbReference type="NCBI Taxonomy" id="185243"/>
    <lineage>
        <taxon>Bacteria</taxon>
        <taxon>Bacillati</taxon>
        <taxon>Actinomycetota</taxon>
        <taxon>Actinomycetes</taxon>
        <taxon>Propionibacteriales</taxon>
        <taxon>Nocardioidaceae</taxon>
        <taxon>Propionicimonas</taxon>
    </lineage>
</organism>
<evidence type="ECO:0000313" key="14">
    <source>
        <dbReference type="Proteomes" id="UP000226079"/>
    </source>
</evidence>
<comment type="caution">
    <text evidence="13">The sequence shown here is derived from an EMBL/GenBank/DDBJ whole genome shotgun (WGS) entry which is preliminary data.</text>
</comment>
<keyword evidence="4" id="KW-0808">Transferase</keyword>
<dbReference type="InterPro" id="IPR011009">
    <property type="entry name" value="Kinase-like_dom_sf"/>
</dbReference>
<dbReference type="Gene3D" id="3.30.200.20">
    <property type="entry name" value="Phosphorylase Kinase, domain 1"/>
    <property type="match status" value="1"/>
</dbReference>
<protein>
    <recommendedName>
        <fullName evidence="2">non-specific serine/threonine protein kinase</fullName>
        <ecNumber evidence="2">2.7.11.1</ecNumber>
    </recommendedName>
</protein>
<proteinExistence type="inferred from homology"/>
<evidence type="ECO:0000256" key="9">
    <source>
        <dbReference type="ARBA" id="ARBA00022842"/>
    </source>
</evidence>
<comment type="similarity">
    <text evidence="1">Belongs to the protein kinase superfamily. RIO-type Ser/Thr kinase family.</text>
</comment>
<comment type="catalytic activity">
    <reaction evidence="11">
        <text>L-seryl-[protein] + ATP = O-phospho-L-seryl-[protein] + ADP + H(+)</text>
        <dbReference type="Rhea" id="RHEA:17989"/>
        <dbReference type="Rhea" id="RHEA-COMP:9863"/>
        <dbReference type="Rhea" id="RHEA-COMP:11604"/>
        <dbReference type="ChEBI" id="CHEBI:15378"/>
        <dbReference type="ChEBI" id="CHEBI:29999"/>
        <dbReference type="ChEBI" id="CHEBI:30616"/>
        <dbReference type="ChEBI" id="CHEBI:83421"/>
        <dbReference type="ChEBI" id="CHEBI:456216"/>
        <dbReference type="EC" id="2.7.11.1"/>
    </reaction>
</comment>
<evidence type="ECO:0000313" key="13">
    <source>
        <dbReference type="EMBL" id="PFG16230.1"/>
    </source>
</evidence>
<dbReference type="Pfam" id="PF01163">
    <property type="entry name" value="RIO1"/>
    <property type="match status" value="1"/>
</dbReference>
<dbReference type="Proteomes" id="UP000226079">
    <property type="component" value="Unassembled WGS sequence"/>
</dbReference>
<dbReference type="GO" id="GO:0046872">
    <property type="term" value="F:metal ion binding"/>
    <property type="evidence" value="ECO:0007669"/>
    <property type="project" value="UniProtKB-KW"/>
</dbReference>
<evidence type="ECO:0000256" key="2">
    <source>
        <dbReference type="ARBA" id="ARBA00012513"/>
    </source>
</evidence>
<dbReference type="AlphaFoldDB" id="A0A2A9CRG4"/>
<accession>A0A2A9CRG4</accession>
<dbReference type="SUPFAM" id="SSF56112">
    <property type="entry name" value="Protein kinase-like (PK-like)"/>
    <property type="match status" value="1"/>
</dbReference>
<evidence type="ECO:0000256" key="6">
    <source>
        <dbReference type="ARBA" id="ARBA00022741"/>
    </source>
</evidence>
<evidence type="ECO:0000256" key="7">
    <source>
        <dbReference type="ARBA" id="ARBA00022777"/>
    </source>
</evidence>
<comment type="catalytic activity">
    <reaction evidence="10">
        <text>L-threonyl-[protein] + ATP = O-phospho-L-threonyl-[protein] + ADP + H(+)</text>
        <dbReference type="Rhea" id="RHEA:46608"/>
        <dbReference type="Rhea" id="RHEA-COMP:11060"/>
        <dbReference type="Rhea" id="RHEA-COMP:11605"/>
        <dbReference type="ChEBI" id="CHEBI:15378"/>
        <dbReference type="ChEBI" id="CHEBI:30013"/>
        <dbReference type="ChEBI" id="CHEBI:30616"/>
        <dbReference type="ChEBI" id="CHEBI:61977"/>
        <dbReference type="ChEBI" id="CHEBI:456216"/>
        <dbReference type="EC" id="2.7.11.1"/>
    </reaction>
</comment>
<keyword evidence="14" id="KW-1185">Reference proteome</keyword>
<evidence type="ECO:0000256" key="4">
    <source>
        <dbReference type="ARBA" id="ARBA00022679"/>
    </source>
</evidence>
<dbReference type="SMART" id="SM00090">
    <property type="entry name" value="RIO"/>
    <property type="match status" value="1"/>
</dbReference>
<dbReference type="GO" id="GO:0004674">
    <property type="term" value="F:protein serine/threonine kinase activity"/>
    <property type="evidence" value="ECO:0007669"/>
    <property type="project" value="UniProtKB-KW"/>
</dbReference>
<evidence type="ECO:0000256" key="8">
    <source>
        <dbReference type="ARBA" id="ARBA00022840"/>
    </source>
</evidence>
<evidence type="ECO:0000256" key="1">
    <source>
        <dbReference type="ARBA" id="ARBA00009196"/>
    </source>
</evidence>
<keyword evidence="7 13" id="KW-0418">Kinase</keyword>
<dbReference type="InterPro" id="IPR000687">
    <property type="entry name" value="RIO_kinase"/>
</dbReference>
<keyword evidence="8" id="KW-0067">ATP-binding</keyword>
<dbReference type="RefSeq" id="WP_098459788.1">
    <property type="nucleotide sequence ID" value="NZ_PDJC01000001.1"/>
</dbReference>
<evidence type="ECO:0000259" key="12">
    <source>
        <dbReference type="SMART" id="SM00090"/>
    </source>
</evidence>
<evidence type="ECO:0000256" key="11">
    <source>
        <dbReference type="ARBA" id="ARBA00048679"/>
    </source>
</evidence>
<sequence>MSDISPAISWDELSYRALGEDLAEHQRWSTWDTVERLCRGPQPWPQWVVTSSAAIDTDLGVLKTGKEADVFLLERAVPGDPDARCLLAAKRYRSAEHRLFRRDDAYTQGRRVRNSRDARAMATKTNFGRSVEADLWARSEWSGLVRLYEAGVPVPYPVQVDGREILMEFIADSASGPTVAAPRLHQVRPGLAALARLFEQLRDALRTMASLGLVHGDLSPYNTLVADADSAEPRLVIIDVPQLVDLAANPHAVEFLLRDCTNMATWFSAKGYPVDADELLADLLGYAW</sequence>
<dbReference type="InterPro" id="IPR051272">
    <property type="entry name" value="RIO-type_Ser/Thr_kinase"/>
</dbReference>
<keyword evidence="6" id="KW-0547">Nucleotide-binding</keyword>
<evidence type="ECO:0000256" key="5">
    <source>
        <dbReference type="ARBA" id="ARBA00022723"/>
    </source>
</evidence>
<keyword evidence="9" id="KW-0460">Magnesium</keyword>
<dbReference type="GO" id="GO:0005524">
    <property type="term" value="F:ATP binding"/>
    <property type="evidence" value="ECO:0007669"/>
    <property type="project" value="UniProtKB-KW"/>
</dbReference>
<gene>
    <name evidence="13" type="ORF">ATK74_0762</name>
</gene>
<evidence type="ECO:0000256" key="10">
    <source>
        <dbReference type="ARBA" id="ARBA00047899"/>
    </source>
</evidence>